<keyword evidence="2" id="KW-1185">Reference proteome</keyword>
<dbReference type="eggNOG" id="ENOG5032WTV">
    <property type="taxonomic scope" value="Bacteria"/>
</dbReference>
<gene>
    <name evidence="1" type="ORF">HMPREF9488_02246</name>
</gene>
<name>E7GBV5_9FIRM</name>
<protein>
    <submittedName>
        <fullName evidence="1">Uncharacterized protein</fullName>
    </submittedName>
</protein>
<organism evidence="1 2">
    <name type="scientific">Coprobacillus cateniformis</name>
    <dbReference type="NCBI Taxonomy" id="100884"/>
    <lineage>
        <taxon>Bacteria</taxon>
        <taxon>Bacillati</taxon>
        <taxon>Bacillota</taxon>
        <taxon>Erysipelotrichia</taxon>
        <taxon>Erysipelotrichales</taxon>
        <taxon>Coprobacillaceae</taxon>
        <taxon>Coprobacillus</taxon>
    </lineage>
</organism>
<dbReference type="EMBL" id="ADKX01000036">
    <property type="protein sequence ID" value="EFW04517.1"/>
    <property type="molecule type" value="Genomic_DNA"/>
</dbReference>
<dbReference type="STRING" id="100884.GCA_000269565_02360"/>
<dbReference type="Proteomes" id="UP000003157">
    <property type="component" value="Unassembled WGS sequence"/>
</dbReference>
<dbReference type="HOGENOM" id="CLU_1968937_0_0_9"/>
<evidence type="ECO:0000313" key="2">
    <source>
        <dbReference type="Proteomes" id="UP000003157"/>
    </source>
</evidence>
<proteinExistence type="predicted"/>
<reference evidence="1 2" key="1">
    <citation type="submission" date="2010-12" db="EMBL/GenBank/DDBJ databases">
        <title>The Genome Sequence of Coprobacillus sp. strain 29_1.</title>
        <authorList>
            <consortium name="The Broad Institute Genome Sequencing Platform"/>
            <person name="Earl A."/>
            <person name="Ward D."/>
            <person name="Feldgarden M."/>
            <person name="Gevers D."/>
            <person name="Daigneault M."/>
            <person name="Sibley C.D."/>
            <person name="White A."/>
            <person name="Strauss J."/>
            <person name="Allen-Vercoe E."/>
            <person name="Young S.K."/>
            <person name="Zeng Q."/>
            <person name="Gargeya S."/>
            <person name="Fitzgerald M."/>
            <person name="Haas B."/>
            <person name="Abouelleil A."/>
            <person name="Alvarado L."/>
            <person name="Arachchi H.M."/>
            <person name="Berlin A."/>
            <person name="Brown A."/>
            <person name="Chapman S.B."/>
            <person name="Chen Z."/>
            <person name="Dunbar C."/>
            <person name="Freedman E."/>
            <person name="Gearin G."/>
            <person name="Gellesch M."/>
            <person name="Goldberg J."/>
            <person name="Griggs A."/>
            <person name="Gujja S."/>
            <person name="Heilman E."/>
            <person name="Heiman D."/>
            <person name="Howarth C."/>
            <person name="Larson L."/>
            <person name="Lui A."/>
            <person name="MacDonald P.J.P."/>
            <person name="Mehta T."/>
            <person name="Montmayeur A."/>
            <person name="Murphy C."/>
            <person name="Neiman D."/>
            <person name="Pearson M."/>
            <person name="Priest M."/>
            <person name="Roberts A."/>
            <person name="Saif S."/>
            <person name="Shea T."/>
            <person name="Shenoy N."/>
            <person name="Sisk P."/>
            <person name="Stolte C."/>
            <person name="Sykes S."/>
            <person name="White J."/>
            <person name="Yandava C."/>
            <person name="Nusbaum C."/>
            <person name="Birren B."/>
        </authorList>
    </citation>
    <scope>NUCLEOTIDE SEQUENCE [LARGE SCALE GENOMIC DNA]</scope>
    <source>
        <strain evidence="1 2">29_1</strain>
    </source>
</reference>
<accession>E7GBV5</accession>
<dbReference type="AlphaFoldDB" id="E7GBV5"/>
<comment type="caution">
    <text evidence="1">The sequence shown here is derived from an EMBL/GenBank/DDBJ whole genome shotgun (WGS) entry which is preliminary data.</text>
</comment>
<evidence type="ECO:0000313" key="1">
    <source>
        <dbReference type="EMBL" id="EFW04517.1"/>
    </source>
</evidence>
<sequence length="155" mass="17508">MGDVRQEIALYNKSTIEILYRIILGGGIMRRVVVDMQNALFADAISSALKNFDSDFSVYQSEAPEQTTEMCFDIQANVLIMEVTAYTPWKLEERMKIRDEVKAQLPNCKIVLVVDENTEKKLADKVRQAKKDGLVDNFIYGSVSSTYLSAVIDTL</sequence>